<comment type="caution">
    <text evidence="1">The sequence shown here is derived from an EMBL/GenBank/DDBJ whole genome shotgun (WGS) entry which is preliminary data.</text>
</comment>
<dbReference type="EMBL" id="CAJVPW010077812">
    <property type="protein sequence ID" value="CAG8799114.1"/>
    <property type="molecule type" value="Genomic_DNA"/>
</dbReference>
<name>A0ACA9RMD7_9GLOM</name>
<organism evidence="1 2">
    <name type="scientific">Cetraspora pellucida</name>
    <dbReference type="NCBI Taxonomy" id="1433469"/>
    <lineage>
        <taxon>Eukaryota</taxon>
        <taxon>Fungi</taxon>
        <taxon>Fungi incertae sedis</taxon>
        <taxon>Mucoromycota</taxon>
        <taxon>Glomeromycotina</taxon>
        <taxon>Glomeromycetes</taxon>
        <taxon>Diversisporales</taxon>
        <taxon>Gigasporaceae</taxon>
        <taxon>Cetraspora</taxon>
    </lineage>
</organism>
<dbReference type="Proteomes" id="UP000789366">
    <property type="component" value="Unassembled WGS sequence"/>
</dbReference>
<sequence length="87" mass="10203">SDNNHVSVGLDKDRISQISPYNFKFYDFANKKEVFLRFPDRQKEIDILAFINNGNLVTISAKNYRAYVFSCDRKDNLVWTCTSMIEL</sequence>
<proteinExistence type="predicted"/>
<protein>
    <submittedName>
        <fullName evidence="1">2875_t:CDS:1</fullName>
    </submittedName>
</protein>
<reference evidence="1" key="1">
    <citation type="submission" date="2021-06" db="EMBL/GenBank/DDBJ databases">
        <authorList>
            <person name="Kallberg Y."/>
            <person name="Tangrot J."/>
            <person name="Rosling A."/>
        </authorList>
    </citation>
    <scope>NUCLEOTIDE SEQUENCE</scope>
    <source>
        <strain evidence="1">28 12/20/2015</strain>
    </source>
</reference>
<evidence type="ECO:0000313" key="2">
    <source>
        <dbReference type="Proteomes" id="UP000789366"/>
    </source>
</evidence>
<feature type="non-terminal residue" evidence="1">
    <location>
        <position position="1"/>
    </location>
</feature>
<evidence type="ECO:0000313" key="1">
    <source>
        <dbReference type="EMBL" id="CAG8799114.1"/>
    </source>
</evidence>
<feature type="non-terminal residue" evidence="1">
    <location>
        <position position="87"/>
    </location>
</feature>
<gene>
    <name evidence="1" type="ORF">SPELUC_LOCUS17899</name>
</gene>
<keyword evidence="2" id="KW-1185">Reference proteome</keyword>
<accession>A0ACA9RMD7</accession>